<protein>
    <submittedName>
        <fullName evidence="1">Putative ovule protein</fullName>
    </submittedName>
</protein>
<proteinExistence type="predicted"/>
<dbReference type="EMBL" id="GEDG01029760">
    <property type="protein sequence ID" value="JAP12344.1"/>
    <property type="molecule type" value="Transcribed_RNA"/>
</dbReference>
<organism evidence="1">
    <name type="scientific">Solanum chacoense</name>
    <name type="common">Chaco potato</name>
    <dbReference type="NCBI Taxonomy" id="4108"/>
    <lineage>
        <taxon>Eukaryota</taxon>
        <taxon>Viridiplantae</taxon>
        <taxon>Streptophyta</taxon>
        <taxon>Embryophyta</taxon>
        <taxon>Tracheophyta</taxon>
        <taxon>Spermatophyta</taxon>
        <taxon>Magnoliopsida</taxon>
        <taxon>eudicotyledons</taxon>
        <taxon>Gunneridae</taxon>
        <taxon>Pentapetalae</taxon>
        <taxon>asterids</taxon>
        <taxon>lamiids</taxon>
        <taxon>Solanales</taxon>
        <taxon>Solanaceae</taxon>
        <taxon>Solanoideae</taxon>
        <taxon>Solaneae</taxon>
        <taxon>Solanum</taxon>
    </lineage>
</organism>
<dbReference type="AlphaFoldDB" id="A0A0V0GW74"/>
<evidence type="ECO:0000313" key="1">
    <source>
        <dbReference type="EMBL" id="JAP12344.1"/>
    </source>
</evidence>
<feature type="non-terminal residue" evidence="1">
    <location>
        <position position="1"/>
    </location>
</feature>
<reference evidence="1" key="1">
    <citation type="submission" date="2015-12" db="EMBL/GenBank/DDBJ databases">
        <title>Gene expression during late stages of embryo sac development: a critical building block for successful pollen-pistil interactions.</title>
        <authorList>
            <person name="Liu Y."/>
            <person name="Joly V."/>
            <person name="Sabar M."/>
            <person name="Matton D.P."/>
        </authorList>
    </citation>
    <scope>NUCLEOTIDE SEQUENCE</scope>
</reference>
<accession>A0A0V0GW74</accession>
<name>A0A0V0GW74_SOLCH</name>
<sequence>CLFPTNQPKDASRRDFQRSLFSVWNLRNLKLACASSLPKISLCFLMDDFSDSCCAVNSPCPLYLPYKNIN</sequence>